<proteinExistence type="predicted"/>
<dbReference type="AlphaFoldDB" id="A0A8H6IYQ3"/>
<feature type="domain" description="DUF8212" evidence="2">
    <location>
        <begin position="237"/>
        <end position="263"/>
    </location>
</feature>
<evidence type="ECO:0000313" key="4">
    <source>
        <dbReference type="Proteomes" id="UP000652219"/>
    </source>
</evidence>
<name>A0A8H6IYQ3_9PEZI</name>
<dbReference type="Pfam" id="PF26640">
    <property type="entry name" value="DUF8212"/>
    <property type="match status" value="1"/>
</dbReference>
<accession>A0A8H6IYQ3</accession>
<keyword evidence="4" id="KW-1185">Reference proteome</keyword>
<evidence type="ECO:0000313" key="3">
    <source>
        <dbReference type="EMBL" id="KAF6803337.1"/>
    </source>
</evidence>
<protein>
    <submittedName>
        <fullName evidence="3">Vegetative incompatibility protein HET-E-1-like protein 2</fullName>
    </submittedName>
</protein>
<organism evidence="3 4">
    <name type="scientific">Colletotrichum sojae</name>
    <dbReference type="NCBI Taxonomy" id="2175907"/>
    <lineage>
        <taxon>Eukaryota</taxon>
        <taxon>Fungi</taxon>
        <taxon>Dikarya</taxon>
        <taxon>Ascomycota</taxon>
        <taxon>Pezizomycotina</taxon>
        <taxon>Sordariomycetes</taxon>
        <taxon>Hypocreomycetidae</taxon>
        <taxon>Glomerellales</taxon>
        <taxon>Glomerellaceae</taxon>
        <taxon>Colletotrichum</taxon>
        <taxon>Colletotrichum orchidearum species complex</taxon>
    </lineage>
</organism>
<gene>
    <name evidence="3" type="ORF">CSOJ01_10977</name>
</gene>
<dbReference type="InterPro" id="IPR010730">
    <property type="entry name" value="HET"/>
</dbReference>
<dbReference type="PANTHER" id="PTHR10622">
    <property type="entry name" value="HET DOMAIN-CONTAINING PROTEIN"/>
    <property type="match status" value="1"/>
</dbReference>
<dbReference type="Proteomes" id="UP000652219">
    <property type="component" value="Unassembled WGS sequence"/>
</dbReference>
<reference evidence="3 4" key="1">
    <citation type="journal article" date="2020" name="Phytopathology">
        <title>Genome Sequence Resources of Colletotrichum truncatum, C. plurivorum, C. musicola, and C. sojae: Four Species Pathogenic to Soybean (Glycine max).</title>
        <authorList>
            <person name="Rogerio F."/>
            <person name="Boufleur T.R."/>
            <person name="Ciampi-Guillardi M."/>
            <person name="Sukno S.A."/>
            <person name="Thon M.R."/>
            <person name="Massola Junior N.S."/>
            <person name="Baroncelli R."/>
        </authorList>
    </citation>
    <scope>NUCLEOTIDE SEQUENCE [LARGE SCALE GENOMIC DNA]</scope>
    <source>
        <strain evidence="3 4">LFN0009</strain>
    </source>
</reference>
<feature type="domain" description="Heterokaryon incompatibility" evidence="1">
    <location>
        <begin position="22"/>
        <end position="112"/>
    </location>
</feature>
<dbReference type="EMBL" id="WIGN01000241">
    <property type="protein sequence ID" value="KAF6803337.1"/>
    <property type="molecule type" value="Genomic_DNA"/>
</dbReference>
<sequence>MRLINTATLALEEFFGDNIPPYAILSHVWGPEEVTFQDWHDLAKAREKQGFQKIELARNQALANDLGWLWVDTNCINKESSAELSEAVNSMFAWYRDAEYCYAYLADVSESGDPDEAVSKRHLFPRISRSRWFTRGWTLQELLAPRSVFFFSREWRQVGTRKSLADVIAGAAHIRAEYLYNGKKRTGNSRMAISGASVAERMSWLSRRETTRAEDMAYCMLGIFDINMPLLYGEGSRAFRRLQEEILKTSTDETLFSWSWSEDDPAAWSSMLAPSPRSFRHAADYRPARNELERPVPYAMTNFGLSIRLSIVRVGQMPRSAVDRWLRAFEFVALLSVTTADGYIACIPLEKTQAMDTYRVVRDSPRPITLRWTTRLLMRMEGLNPKPQDIFVPSREPGWNLETRHAKSLDESFSLGKYAVLLLVFNTLDLAPVVTSIDAIPRHRKSKAGFLTFKKFVVIGASSKERAHQYSGHFHAVEVHGSLARINCDSFRDAEGPLCLLLGVLVGEHGETSWFCRLLANISGASDDMKTPSPFNHGYLESLLLDEASNWNWALGISAGIVDGSKAEDTKAQISTREDVSAKLGPEFLVDTNHQETIAKAVHIVIGKPQLMQHLSSTF</sequence>
<dbReference type="PANTHER" id="PTHR10622:SF10">
    <property type="entry name" value="HET DOMAIN-CONTAINING PROTEIN"/>
    <property type="match status" value="1"/>
</dbReference>
<evidence type="ECO:0000259" key="2">
    <source>
        <dbReference type="Pfam" id="PF26640"/>
    </source>
</evidence>
<dbReference type="Pfam" id="PF06985">
    <property type="entry name" value="HET"/>
    <property type="match status" value="1"/>
</dbReference>
<dbReference type="InterPro" id="IPR058525">
    <property type="entry name" value="DUF8212"/>
</dbReference>
<evidence type="ECO:0000259" key="1">
    <source>
        <dbReference type="Pfam" id="PF06985"/>
    </source>
</evidence>
<comment type="caution">
    <text evidence="3">The sequence shown here is derived from an EMBL/GenBank/DDBJ whole genome shotgun (WGS) entry which is preliminary data.</text>
</comment>